<dbReference type="Pfam" id="PF13370">
    <property type="entry name" value="Fer4_13"/>
    <property type="match status" value="1"/>
</dbReference>
<proteinExistence type="predicted"/>
<accession>A0A1V3WV48</accession>
<dbReference type="Proteomes" id="UP000189229">
    <property type="component" value="Unassembled WGS sequence"/>
</dbReference>
<name>A0A1V3WV48_MYCKA</name>
<sequence>MHAPEVFAQRDEDGVVILRTAHPPAEHAEGARKAAAACPAMAIHIEE</sequence>
<organism evidence="1 2">
    <name type="scientific">Mycobacterium kansasii</name>
    <dbReference type="NCBI Taxonomy" id="1768"/>
    <lineage>
        <taxon>Bacteria</taxon>
        <taxon>Bacillati</taxon>
        <taxon>Actinomycetota</taxon>
        <taxon>Actinomycetes</taxon>
        <taxon>Mycobacteriales</taxon>
        <taxon>Mycobacteriaceae</taxon>
        <taxon>Mycobacterium</taxon>
    </lineage>
</organism>
<evidence type="ECO:0000313" key="2">
    <source>
        <dbReference type="Proteomes" id="UP000189229"/>
    </source>
</evidence>
<dbReference type="AlphaFoldDB" id="A0A1V3WV48"/>
<dbReference type="Gene3D" id="3.30.70.20">
    <property type="match status" value="1"/>
</dbReference>
<comment type="caution">
    <text evidence="1">The sequence shown here is derived from an EMBL/GenBank/DDBJ whole genome shotgun (WGS) entry which is preliminary data.</text>
</comment>
<reference evidence="1 2" key="1">
    <citation type="submission" date="2017-02" db="EMBL/GenBank/DDBJ databases">
        <title>Complete genome sequences of Mycobacterium kansasii strains isolated from rhesus macaques.</title>
        <authorList>
            <person name="Panda A."/>
            <person name="Nagaraj S."/>
            <person name="Zhao X."/>
            <person name="Tettelin H."/>
            <person name="Detolla L.J."/>
        </authorList>
    </citation>
    <scope>NUCLEOTIDE SEQUENCE [LARGE SCALE GENOMIC DNA]</scope>
    <source>
        <strain evidence="1 2">11-3813</strain>
    </source>
</reference>
<dbReference type="SUPFAM" id="SSF54862">
    <property type="entry name" value="4Fe-4S ferredoxins"/>
    <property type="match status" value="1"/>
</dbReference>
<evidence type="ECO:0000313" key="1">
    <source>
        <dbReference type="EMBL" id="OOK70662.1"/>
    </source>
</evidence>
<gene>
    <name evidence="1" type="ORF">BZL30_6267</name>
</gene>
<dbReference type="EMBL" id="MVBM01000006">
    <property type="protein sequence ID" value="OOK70662.1"/>
    <property type="molecule type" value="Genomic_DNA"/>
</dbReference>
<protein>
    <submittedName>
        <fullName evidence="1">4Fe-4S single cluster domain protein</fullName>
    </submittedName>
</protein>